<dbReference type="InterPro" id="IPR003439">
    <property type="entry name" value="ABC_transporter-like_ATP-bd"/>
</dbReference>
<keyword evidence="6" id="KW-1185">Reference proteome</keyword>
<keyword evidence="1" id="KW-0813">Transport</keyword>
<evidence type="ECO:0000313" key="6">
    <source>
        <dbReference type="Proteomes" id="UP000192796"/>
    </source>
</evidence>
<evidence type="ECO:0000313" key="5">
    <source>
        <dbReference type="EMBL" id="OQP61702.1"/>
    </source>
</evidence>
<dbReference type="EMBL" id="LVYD01000056">
    <property type="protein sequence ID" value="OQP61702.1"/>
    <property type="molecule type" value="Genomic_DNA"/>
</dbReference>
<dbReference type="InterPro" id="IPR027417">
    <property type="entry name" value="P-loop_NTPase"/>
</dbReference>
<dbReference type="PROSITE" id="PS00675">
    <property type="entry name" value="SIGMA54_INTERACT_1"/>
    <property type="match status" value="1"/>
</dbReference>
<evidence type="ECO:0000256" key="3">
    <source>
        <dbReference type="ARBA" id="ARBA00022840"/>
    </source>
</evidence>
<protein>
    <submittedName>
        <fullName evidence="5">ABC transporter ATP-binding protein</fullName>
    </submittedName>
</protein>
<dbReference type="Proteomes" id="UP000192796">
    <property type="component" value="Unassembled WGS sequence"/>
</dbReference>
<sequence>MNSQQKGNKEEVLVIRDLYKSFGNKHVLKGIDFDLFKGENVVIMGQSGTGKSVLIRIIAGLVEPDKDMVKVFGQEVDKLDRKELIKLRLKIGFLFQHNALYDSMTVRENLEFPLIKNIRNITQDKINEAVDDVLDAVGLAETADQYPSELSGGQEKRIAIARTLILKPEIILYDEPTSALDPITSVEMNNLINQVKKRYKTGSIIITHDLTCARTTGDSILMLNEGKFIRKGNFEEVFDTDNEVVKGFYDYYFIK</sequence>
<dbReference type="SMART" id="SM00382">
    <property type="entry name" value="AAA"/>
    <property type="match status" value="1"/>
</dbReference>
<accession>A0A1V9FTM9</accession>
<keyword evidence="2" id="KW-0547">Nucleotide-binding</keyword>
<keyword evidence="3 5" id="KW-0067">ATP-binding</keyword>
<evidence type="ECO:0000256" key="2">
    <source>
        <dbReference type="ARBA" id="ARBA00022741"/>
    </source>
</evidence>
<dbReference type="RefSeq" id="WP_081150414.1">
    <property type="nucleotide sequence ID" value="NZ_LVYD01000056.1"/>
</dbReference>
<dbReference type="GO" id="GO:0005524">
    <property type="term" value="F:ATP binding"/>
    <property type="evidence" value="ECO:0007669"/>
    <property type="project" value="UniProtKB-KW"/>
</dbReference>
<dbReference type="PROSITE" id="PS50893">
    <property type="entry name" value="ABC_TRANSPORTER_2"/>
    <property type="match status" value="1"/>
</dbReference>
<dbReference type="InterPro" id="IPR025662">
    <property type="entry name" value="Sigma_54_int_dom_ATP-bd_1"/>
</dbReference>
<evidence type="ECO:0000259" key="4">
    <source>
        <dbReference type="PROSITE" id="PS50893"/>
    </source>
</evidence>
<comment type="caution">
    <text evidence="5">The sequence shown here is derived from an EMBL/GenBank/DDBJ whole genome shotgun (WGS) entry which is preliminary data.</text>
</comment>
<dbReference type="PANTHER" id="PTHR43023">
    <property type="entry name" value="PROTEIN TRIGALACTOSYLDIACYLGLYCEROL 3, CHLOROPLASTIC"/>
    <property type="match status" value="1"/>
</dbReference>
<dbReference type="AlphaFoldDB" id="A0A1V9FTM9"/>
<dbReference type="SUPFAM" id="SSF52540">
    <property type="entry name" value="P-loop containing nucleoside triphosphate hydrolases"/>
    <property type="match status" value="1"/>
</dbReference>
<reference evidence="5 6" key="1">
    <citation type="submission" date="2016-03" db="EMBL/GenBank/DDBJ databases">
        <title>Niastella vici sp. nov., isolated from farmland soil.</title>
        <authorList>
            <person name="Chen L."/>
            <person name="Wang D."/>
            <person name="Yang S."/>
            <person name="Wang G."/>
        </authorList>
    </citation>
    <scope>NUCLEOTIDE SEQUENCE [LARGE SCALE GENOMIC DNA]</scope>
    <source>
        <strain evidence="5 6">DJ57</strain>
    </source>
</reference>
<dbReference type="Pfam" id="PF00005">
    <property type="entry name" value="ABC_tran"/>
    <property type="match status" value="1"/>
</dbReference>
<dbReference type="STRING" id="1703345.A3860_31040"/>
<dbReference type="OrthoDB" id="9802264at2"/>
<dbReference type="PANTHER" id="PTHR43023:SF3">
    <property type="entry name" value="PROTEIN TRIGALACTOSYLDIACYLGLYCEROL 3, CHLOROPLASTIC"/>
    <property type="match status" value="1"/>
</dbReference>
<gene>
    <name evidence="5" type="ORF">A3860_31040</name>
</gene>
<proteinExistence type="predicted"/>
<dbReference type="InterPro" id="IPR003593">
    <property type="entry name" value="AAA+_ATPase"/>
</dbReference>
<organism evidence="5 6">
    <name type="scientific">Niastella vici</name>
    <dbReference type="NCBI Taxonomy" id="1703345"/>
    <lineage>
        <taxon>Bacteria</taxon>
        <taxon>Pseudomonadati</taxon>
        <taxon>Bacteroidota</taxon>
        <taxon>Chitinophagia</taxon>
        <taxon>Chitinophagales</taxon>
        <taxon>Chitinophagaceae</taxon>
        <taxon>Niastella</taxon>
    </lineage>
</organism>
<dbReference type="Gene3D" id="3.40.50.300">
    <property type="entry name" value="P-loop containing nucleotide triphosphate hydrolases"/>
    <property type="match status" value="1"/>
</dbReference>
<dbReference type="GO" id="GO:0016887">
    <property type="term" value="F:ATP hydrolysis activity"/>
    <property type="evidence" value="ECO:0007669"/>
    <property type="project" value="InterPro"/>
</dbReference>
<name>A0A1V9FTM9_9BACT</name>
<evidence type="ECO:0000256" key="1">
    <source>
        <dbReference type="ARBA" id="ARBA00022448"/>
    </source>
</evidence>
<feature type="domain" description="ABC transporter" evidence="4">
    <location>
        <begin position="13"/>
        <end position="250"/>
    </location>
</feature>